<feature type="compositionally biased region" description="Gly residues" evidence="1">
    <location>
        <begin position="24"/>
        <end position="46"/>
    </location>
</feature>
<dbReference type="EMBL" id="BKCJ011824746">
    <property type="protein sequence ID" value="GFD56043.1"/>
    <property type="molecule type" value="Genomic_DNA"/>
</dbReference>
<proteinExistence type="predicted"/>
<comment type="caution">
    <text evidence="2">The sequence shown here is derived from an EMBL/GenBank/DDBJ whole genome shotgun (WGS) entry which is preliminary data.</text>
</comment>
<organism evidence="2">
    <name type="scientific">Tanacetum cinerariifolium</name>
    <name type="common">Dalmatian daisy</name>
    <name type="synonym">Chrysanthemum cinerariifolium</name>
    <dbReference type="NCBI Taxonomy" id="118510"/>
    <lineage>
        <taxon>Eukaryota</taxon>
        <taxon>Viridiplantae</taxon>
        <taxon>Streptophyta</taxon>
        <taxon>Embryophyta</taxon>
        <taxon>Tracheophyta</taxon>
        <taxon>Spermatophyta</taxon>
        <taxon>Magnoliopsida</taxon>
        <taxon>eudicotyledons</taxon>
        <taxon>Gunneridae</taxon>
        <taxon>Pentapetalae</taxon>
        <taxon>asterids</taxon>
        <taxon>campanulids</taxon>
        <taxon>Asterales</taxon>
        <taxon>Asteraceae</taxon>
        <taxon>Asteroideae</taxon>
        <taxon>Anthemideae</taxon>
        <taxon>Anthemidinae</taxon>
        <taxon>Tanacetum</taxon>
    </lineage>
</organism>
<evidence type="ECO:0000256" key="1">
    <source>
        <dbReference type="SAM" id="MobiDB-lite"/>
    </source>
</evidence>
<evidence type="ECO:0000313" key="2">
    <source>
        <dbReference type="EMBL" id="GFD56043.1"/>
    </source>
</evidence>
<sequence length="66" mass="6512">QHNLRTSALWSVEVKGKGNDDVGNGMGKIGGVPDGGVLDRGGGNGSGEDKGNGGEGIQRSGDDSGM</sequence>
<accession>A0A699XA57</accession>
<feature type="non-terminal residue" evidence="2">
    <location>
        <position position="66"/>
    </location>
</feature>
<dbReference type="AlphaFoldDB" id="A0A699XA57"/>
<reference evidence="2" key="1">
    <citation type="journal article" date="2019" name="Sci. Rep.">
        <title>Draft genome of Tanacetum cinerariifolium, the natural source of mosquito coil.</title>
        <authorList>
            <person name="Yamashiro T."/>
            <person name="Shiraishi A."/>
            <person name="Satake H."/>
            <person name="Nakayama K."/>
        </authorList>
    </citation>
    <scope>NUCLEOTIDE SEQUENCE</scope>
</reference>
<feature type="region of interest" description="Disordered" evidence="1">
    <location>
        <begin position="15"/>
        <end position="66"/>
    </location>
</feature>
<name>A0A699XA57_TANCI</name>
<protein>
    <submittedName>
        <fullName evidence="2">Uncharacterized protein</fullName>
    </submittedName>
</protein>
<gene>
    <name evidence="2" type="ORF">Tci_928012</name>
</gene>
<feature type="non-terminal residue" evidence="2">
    <location>
        <position position="1"/>
    </location>
</feature>